<evidence type="ECO:0000313" key="1">
    <source>
        <dbReference type="EMBL" id="KAK8841755.1"/>
    </source>
</evidence>
<name>A0ABR2H6D3_9EUKA</name>
<reference evidence="1 2" key="1">
    <citation type="submission" date="2024-04" db="EMBL/GenBank/DDBJ databases">
        <title>Tritrichomonas musculus Genome.</title>
        <authorList>
            <person name="Alves-Ferreira E."/>
            <person name="Grigg M."/>
            <person name="Lorenzi H."/>
            <person name="Galac M."/>
        </authorList>
    </citation>
    <scope>NUCLEOTIDE SEQUENCE [LARGE SCALE GENOMIC DNA]</scope>
    <source>
        <strain evidence="1 2">EAF2021</strain>
    </source>
</reference>
<dbReference type="Proteomes" id="UP001470230">
    <property type="component" value="Unassembled WGS sequence"/>
</dbReference>
<comment type="caution">
    <text evidence="1">The sequence shown here is derived from an EMBL/GenBank/DDBJ whole genome shotgun (WGS) entry which is preliminary data.</text>
</comment>
<keyword evidence="2" id="KW-1185">Reference proteome</keyword>
<protein>
    <submittedName>
        <fullName evidence="1">Uncharacterized protein</fullName>
    </submittedName>
</protein>
<organism evidence="1 2">
    <name type="scientific">Tritrichomonas musculus</name>
    <dbReference type="NCBI Taxonomy" id="1915356"/>
    <lineage>
        <taxon>Eukaryota</taxon>
        <taxon>Metamonada</taxon>
        <taxon>Parabasalia</taxon>
        <taxon>Tritrichomonadida</taxon>
        <taxon>Tritrichomonadidae</taxon>
        <taxon>Tritrichomonas</taxon>
    </lineage>
</organism>
<accession>A0ABR2H6D3</accession>
<evidence type="ECO:0000313" key="2">
    <source>
        <dbReference type="Proteomes" id="UP001470230"/>
    </source>
</evidence>
<gene>
    <name evidence="1" type="ORF">M9Y10_026702</name>
</gene>
<proteinExistence type="predicted"/>
<dbReference type="EMBL" id="JAPFFF010000040">
    <property type="protein sequence ID" value="KAK8841755.1"/>
    <property type="molecule type" value="Genomic_DNA"/>
</dbReference>
<sequence length="139" mass="16591">MKSKINIGPGKRSANLTRFKKIIWAEENLFLVFDMKNNRKLKETDGIIVPRKNKSNKAICHEETNSNLCTSVDTSIENFNHENQNQEITYLNELKFDNNIEYINFDEDFNMFDSNFMVFNEKDYFNPYEQNEADYPIYF</sequence>